<dbReference type="EMBL" id="AP023343">
    <property type="protein sequence ID" value="BCI85812.1"/>
    <property type="molecule type" value="Genomic_DNA"/>
</dbReference>
<reference evidence="2 3" key="1">
    <citation type="submission" date="2017-02" db="EMBL/GenBank/DDBJ databases">
        <title>Complete genome sequences of Mycobacterium kansasii strains isolated from rhesus macaques.</title>
        <authorList>
            <person name="Panda A."/>
            <person name="Nagaraj S."/>
            <person name="Zhao X."/>
            <person name="Tettelin H."/>
            <person name="Detolla L.J."/>
        </authorList>
    </citation>
    <scope>NUCLEOTIDE SEQUENCE [LARGE SCALE GENOMIC DNA]</scope>
    <source>
        <strain evidence="2 3">11-3469</strain>
    </source>
</reference>
<dbReference type="InterPro" id="IPR002347">
    <property type="entry name" value="SDR_fam"/>
</dbReference>
<protein>
    <submittedName>
        <fullName evidence="2">Short chain dehydrogenase family protein</fullName>
    </submittedName>
</protein>
<dbReference type="InterPro" id="IPR036291">
    <property type="entry name" value="NAD(P)-bd_dom_sf"/>
</dbReference>
<dbReference type="GeneID" id="71766183"/>
<gene>
    <name evidence="2" type="ORF">BZL29_2928</name>
    <name evidence="1" type="ORF">NIIDMKKI_10180</name>
</gene>
<dbReference type="SUPFAM" id="SSF51735">
    <property type="entry name" value="NAD(P)-binding Rossmann-fold domains"/>
    <property type="match status" value="1"/>
</dbReference>
<evidence type="ECO:0000313" key="2">
    <source>
        <dbReference type="EMBL" id="OOK80278.1"/>
    </source>
</evidence>
<evidence type="ECO:0000313" key="1">
    <source>
        <dbReference type="EMBL" id="BCI85812.1"/>
    </source>
</evidence>
<keyword evidence="4" id="KW-1185">Reference proteome</keyword>
<sequence>MARAFAREGARAFVTGRHLDGIDALANEIRAAGGSAQAAPVDALDERAVTNHLDAVVDTAGTIDISSTPSGFRNRACKGSRSPTWRWRASHCRSPPMRGRIL</sequence>
<dbReference type="Proteomes" id="UP000188532">
    <property type="component" value="Unassembled WGS sequence"/>
</dbReference>
<evidence type="ECO:0000313" key="4">
    <source>
        <dbReference type="Proteomes" id="UP000516380"/>
    </source>
</evidence>
<evidence type="ECO:0000313" key="3">
    <source>
        <dbReference type="Proteomes" id="UP000188532"/>
    </source>
</evidence>
<dbReference type="AlphaFoldDB" id="A0A1V3XME1"/>
<dbReference type="Gene3D" id="3.40.50.720">
    <property type="entry name" value="NAD(P)-binding Rossmann-like Domain"/>
    <property type="match status" value="1"/>
</dbReference>
<proteinExistence type="predicted"/>
<dbReference type="RefSeq" id="WP_225722876.1">
    <property type="nucleotide sequence ID" value="NZ_CP019884.1"/>
</dbReference>
<dbReference type="EMBL" id="MVBN01000002">
    <property type="protein sequence ID" value="OOK80278.1"/>
    <property type="molecule type" value="Genomic_DNA"/>
</dbReference>
<accession>A0A1V3XME1</accession>
<name>A0A1V3XME1_MYCKA</name>
<reference evidence="1 4" key="2">
    <citation type="submission" date="2020-07" db="EMBL/GenBank/DDBJ databases">
        <title>Mycobacterium kansasii (former subtype) with zoonotic potential isolated from diseased indoor pet cat, Japan.</title>
        <authorList>
            <person name="Fukano H."/>
            <person name="Terazono T."/>
            <person name="Hoshino Y."/>
        </authorList>
    </citation>
    <scope>NUCLEOTIDE SEQUENCE [LARGE SCALE GENOMIC DNA]</scope>
    <source>
        <strain evidence="1 4">Kuro-I</strain>
    </source>
</reference>
<organism evidence="2 3">
    <name type="scientific">Mycobacterium kansasii</name>
    <dbReference type="NCBI Taxonomy" id="1768"/>
    <lineage>
        <taxon>Bacteria</taxon>
        <taxon>Bacillati</taxon>
        <taxon>Actinomycetota</taxon>
        <taxon>Actinomycetes</taxon>
        <taxon>Mycobacteriales</taxon>
        <taxon>Mycobacteriaceae</taxon>
        <taxon>Mycobacterium</taxon>
    </lineage>
</organism>
<dbReference type="Proteomes" id="UP000516380">
    <property type="component" value="Chromosome"/>
</dbReference>
<dbReference type="Pfam" id="PF00106">
    <property type="entry name" value="adh_short"/>
    <property type="match status" value="1"/>
</dbReference>